<proteinExistence type="predicted"/>
<organism evidence="1 2">
    <name type="scientific">Nannocystis punicea</name>
    <dbReference type="NCBI Taxonomy" id="2995304"/>
    <lineage>
        <taxon>Bacteria</taxon>
        <taxon>Pseudomonadati</taxon>
        <taxon>Myxococcota</taxon>
        <taxon>Polyangia</taxon>
        <taxon>Nannocystales</taxon>
        <taxon>Nannocystaceae</taxon>
        <taxon>Nannocystis</taxon>
    </lineage>
</organism>
<reference evidence="1" key="1">
    <citation type="submission" date="2022-11" db="EMBL/GenBank/DDBJ databases">
        <title>Minimal conservation of predation-associated metabolite biosynthetic gene clusters underscores biosynthetic potential of Myxococcota including descriptions for ten novel species: Archangium lansinium sp. nov., Myxococcus landrumus sp. nov., Nannocystis bai.</title>
        <authorList>
            <person name="Ahearne A."/>
            <person name="Stevens C."/>
            <person name="Dowd S."/>
        </authorList>
    </citation>
    <scope>NUCLEOTIDE SEQUENCE</scope>
    <source>
        <strain evidence="1">Fl3</strain>
    </source>
</reference>
<dbReference type="EMBL" id="CP114040">
    <property type="protein sequence ID" value="WAS96898.1"/>
    <property type="molecule type" value="Genomic_DNA"/>
</dbReference>
<evidence type="ECO:0000313" key="1">
    <source>
        <dbReference type="EMBL" id="WAS96898.1"/>
    </source>
</evidence>
<keyword evidence="2" id="KW-1185">Reference proteome</keyword>
<sequence>MKRVLFLGDGKHDIGVPDWPTDEPFPARGVVPHLAESVAAIDSSGSLAMPWSHPRLARFQPKNRPRRTLGYEAKIRAAQLQIEHGIHLVDGLVCVVDEDNDRDRRGLPAAAHAHTSERCPIVCGVAVRSIEAWTLGARRAIAEALGTTPDMVARTCPSGPVEDLYENTGDRSRRPKHILQRLAEELGRMTDSLELREEIARHTDPDELCVACPAGFAPFAAALRAAFGPCPPVSTSP</sequence>
<evidence type="ECO:0000313" key="2">
    <source>
        <dbReference type="Proteomes" id="UP001164459"/>
    </source>
</evidence>
<accession>A0ABY7HCA1</accession>
<evidence type="ECO:0008006" key="3">
    <source>
        <dbReference type="Google" id="ProtNLM"/>
    </source>
</evidence>
<dbReference type="Proteomes" id="UP001164459">
    <property type="component" value="Chromosome"/>
</dbReference>
<dbReference type="RefSeq" id="WP_269039261.1">
    <property type="nucleotide sequence ID" value="NZ_CP114040.1"/>
</dbReference>
<name>A0ABY7HCA1_9BACT</name>
<gene>
    <name evidence="1" type="ORF">O0S08_12180</name>
</gene>
<protein>
    <recommendedName>
        <fullName evidence="3">DUF4276 family protein</fullName>
    </recommendedName>
</protein>